<dbReference type="EMBL" id="BGZK01000016">
    <property type="protein sequence ID" value="GBP05194.1"/>
    <property type="molecule type" value="Genomic_DNA"/>
</dbReference>
<dbReference type="InterPro" id="IPR026983">
    <property type="entry name" value="DHC"/>
</dbReference>
<dbReference type="InterPro" id="IPR043160">
    <property type="entry name" value="Dynein_C_barrel"/>
</dbReference>
<dbReference type="Gene3D" id="1.20.1270.280">
    <property type="match status" value="1"/>
</dbReference>
<reference evidence="3 4" key="1">
    <citation type="journal article" date="2019" name="Commun. Biol.">
        <title>The bagworm genome reveals a unique fibroin gene that provides high tensile strength.</title>
        <authorList>
            <person name="Kono N."/>
            <person name="Nakamura H."/>
            <person name="Ohtoshi R."/>
            <person name="Tomita M."/>
            <person name="Numata K."/>
            <person name="Arakawa K."/>
        </authorList>
    </citation>
    <scope>NUCLEOTIDE SEQUENCE [LARGE SCALE GENOMIC DNA]</scope>
</reference>
<evidence type="ECO:0000313" key="3">
    <source>
        <dbReference type="EMBL" id="GBP05194.1"/>
    </source>
</evidence>
<dbReference type="FunFam" id="3.10.490.20:FF:000009">
    <property type="entry name" value="Dynein heavy chain 4"/>
    <property type="match status" value="1"/>
</dbReference>
<evidence type="ECO:0000313" key="4">
    <source>
        <dbReference type="Proteomes" id="UP000299102"/>
    </source>
</evidence>
<keyword evidence="4" id="KW-1185">Reference proteome</keyword>
<dbReference type="STRING" id="151549.A0A4C1STC7"/>
<accession>A0A4C1STC7</accession>
<dbReference type="OrthoDB" id="5593012at2759"/>
<dbReference type="InterPro" id="IPR041228">
    <property type="entry name" value="Dynein_C"/>
</dbReference>
<evidence type="ECO:0000259" key="2">
    <source>
        <dbReference type="Pfam" id="PF18199"/>
    </source>
</evidence>
<dbReference type="Pfam" id="PF18199">
    <property type="entry name" value="Dynein_C"/>
    <property type="match status" value="1"/>
</dbReference>
<feature type="region of interest" description="Disordered" evidence="1">
    <location>
        <begin position="1"/>
        <end position="21"/>
    </location>
</feature>
<dbReference type="GO" id="GO:0045505">
    <property type="term" value="F:dynein intermediate chain binding"/>
    <property type="evidence" value="ECO:0007669"/>
    <property type="project" value="InterPro"/>
</dbReference>
<dbReference type="PANTHER" id="PTHR46961">
    <property type="entry name" value="DYNEIN HEAVY CHAIN 1, AXONEMAL-LIKE PROTEIN"/>
    <property type="match status" value="1"/>
</dbReference>
<comment type="caution">
    <text evidence="3">The sequence shown here is derived from an EMBL/GenBank/DDBJ whole genome shotgun (WGS) entry which is preliminary data.</text>
</comment>
<feature type="domain" description="Dynein heavy chain C-terminal" evidence="2">
    <location>
        <begin position="4"/>
        <end position="299"/>
    </location>
</feature>
<dbReference type="FunFam" id="1.20.1270.280:FF:000001">
    <property type="entry name" value="dynein heavy chain 7, axonemal"/>
    <property type="match status" value="1"/>
</dbReference>
<proteinExistence type="predicted"/>
<dbReference type="GO" id="GO:0051959">
    <property type="term" value="F:dynein light intermediate chain binding"/>
    <property type="evidence" value="ECO:0007669"/>
    <property type="project" value="InterPro"/>
</dbReference>
<sequence>MGVDTLRNLQPKEASGEGGLSADELTERAAGDILGVLPAQLDLKHIAKTYPVSYRESLNAVLIQESIRYNKLLGVISASLKDLLKALKGLVVMSEALENMSSSLARNAVPLMWSSKAYPSLKPLAAWVKDLRLRVSFMQSWAENGIPVVFWISGFYFPQGFLTGALQNFARKHGMAIDTIAYAFDFLTQPPPKKPDDGCCVRGLYMEGARWNVADMSLEESRAKELHTGTQDKMCIVQMKPEQYHRTPSGAYECPVYKTLARAGTLSTTGHSTNYVMTLELPTRKPPAHWAKRGCALFCALDY</sequence>
<dbReference type="GO" id="GO:0007018">
    <property type="term" value="P:microtubule-based movement"/>
    <property type="evidence" value="ECO:0007669"/>
    <property type="project" value="InterPro"/>
</dbReference>
<dbReference type="GO" id="GO:0030286">
    <property type="term" value="C:dynein complex"/>
    <property type="evidence" value="ECO:0007669"/>
    <property type="project" value="InterPro"/>
</dbReference>
<dbReference type="AlphaFoldDB" id="A0A4C1STC7"/>
<name>A0A4C1STC7_EUMVA</name>
<dbReference type="Proteomes" id="UP000299102">
    <property type="component" value="Unassembled WGS sequence"/>
</dbReference>
<dbReference type="Gene3D" id="3.10.490.20">
    <property type="match status" value="1"/>
</dbReference>
<gene>
    <name evidence="3" type="primary">Dnah1</name>
    <name evidence="3" type="ORF">EVAR_3494_1</name>
</gene>
<evidence type="ECO:0000256" key="1">
    <source>
        <dbReference type="SAM" id="MobiDB-lite"/>
    </source>
</evidence>
<dbReference type="PANTHER" id="PTHR46961:SF5">
    <property type="entry name" value="DYNEIN AXONEMAL HEAVY CHAIN 1"/>
    <property type="match status" value="1"/>
</dbReference>
<organism evidence="3 4">
    <name type="scientific">Eumeta variegata</name>
    <name type="common">Bagworm moth</name>
    <name type="synonym">Eumeta japonica</name>
    <dbReference type="NCBI Taxonomy" id="151549"/>
    <lineage>
        <taxon>Eukaryota</taxon>
        <taxon>Metazoa</taxon>
        <taxon>Ecdysozoa</taxon>
        <taxon>Arthropoda</taxon>
        <taxon>Hexapoda</taxon>
        <taxon>Insecta</taxon>
        <taxon>Pterygota</taxon>
        <taxon>Neoptera</taxon>
        <taxon>Endopterygota</taxon>
        <taxon>Lepidoptera</taxon>
        <taxon>Glossata</taxon>
        <taxon>Ditrysia</taxon>
        <taxon>Tineoidea</taxon>
        <taxon>Psychidae</taxon>
        <taxon>Oiketicinae</taxon>
        <taxon>Eumeta</taxon>
    </lineage>
</organism>
<protein>
    <submittedName>
        <fullName evidence="3">Dynein heavy chain 1, axonemal</fullName>
    </submittedName>
</protein>